<keyword evidence="7 8" id="KW-0694">RNA-binding</keyword>
<dbReference type="PROSITE" id="PS50084">
    <property type="entry name" value="KH_TYPE_1"/>
    <property type="match status" value="1"/>
</dbReference>
<dbReference type="NCBIfam" id="NF008805">
    <property type="entry name" value="PRK11824.1"/>
    <property type="match status" value="1"/>
</dbReference>
<dbReference type="GO" id="GO:0006396">
    <property type="term" value="P:RNA processing"/>
    <property type="evidence" value="ECO:0007669"/>
    <property type="project" value="InterPro"/>
</dbReference>
<evidence type="ECO:0000313" key="11">
    <source>
        <dbReference type="EMBL" id="AQT46437.1"/>
    </source>
</evidence>
<dbReference type="InterPro" id="IPR004087">
    <property type="entry name" value="KH_dom"/>
</dbReference>
<dbReference type="EMBL" id="CP015625">
    <property type="protein sequence ID" value="AQT46437.1"/>
    <property type="molecule type" value="Genomic_DNA"/>
</dbReference>
<feature type="compositionally biased region" description="Basic and acidic residues" evidence="9">
    <location>
        <begin position="724"/>
        <end position="750"/>
    </location>
</feature>
<evidence type="ECO:0000256" key="1">
    <source>
        <dbReference type="ARBA" id="ARBA00007404"/>
    </source>
</evidence>
<comment type="similarity">
    <text evidence="1 8">Belongs to the polyribonucleotide nucleotidyltransferase family.</text>
</comment>
<feature type="binding site" evidence="8">
    <location>
        <position position="489"/>
    </location>
    <ligand>
        <name>Mg(2+)</name>
        <dbReference type="ChEBI" id="CHEBI:18420"/>
    </ligand>
</feature>
<evidence type="ECO:0000256" key="6">
    <source>
        <dbReference type="ARBA" id="ARBA00022842"/>
    </source>
</evidence>
<evidence type="ECO:0000256" key="2">
    <source>
        <dbReference type="ARBA" id="ARBA00022490"/>
    </source>
</evidence>
<evidence type="ECO:0000256" key="8">
    <source>
        <dbReference type="HAMAP-Rule" id="MF_01595"/>
    </source>
</evidence>
<keyword evidence="4 8" id="KW-0548">Nucleotidyltransferase</keyword>
<dbReference type="SUPFAM" id="SSF54791">
    <property type="entry name" value="Eukaryotic type KH-domain (KH-domain type I)"/>
    <property type="match status" value="1"/>
</dbReference>
<dbReference type="SMART" id="SM00322">
    <property type="entry name" value="KH"/>
    <property type="match status" value="1"/>
</dbReference>
<dbReference type="FunFam" id="3.30.230.70:FF:000001">
    <property type="entry name" value="Polyribonucleotide nucleotidyltransferase"/>
    <property type="match status" value="1"/>
</dbReference>
<evidence type="ECO:0000259" key="10">
    <source>
        <dbReference type="PROSITE" id="PS50126"/>
    </source>
</evidence>
<dbReference type="InterPro" id="IPR001247">
    <property type="entry name" value="ExoRNase_PH_dom1"/>
</dbReference>
<dbReference type="InterPro" id="IPR015847">
    <property type="entry name" value="ExoRNase_PH_dom2"/>
</dbReference>
<proteinExistence type="inferred from homology"/>
<dbReference type="AlphaFoldDB" id="A0A1U9MES5"/>
<dbReference type="GO" id="GO:0004654">
    <property type="term" value="F:polyribonucleotide nucleotidyltransferase activity"/>
    <property type="evidence" value="ECO:0007669"/>
    <property type="project" value="UniProtKB-UniRule"/>
</dbReference>
<dbReference type="CDD" id="cd11364">
    <property type="entry name" value="RNase_PH_PNPase_2"/>
    <property type="match status" value="1"/>
</dbReference>
<evidence type="ECO:0000256" key="4">
    <source>
        <dbReference type="ARBA" id="ARBA00022695"/>
    </source>
</evidence>
<dbReference type="Pfam" id="PF03726">
    <property type="entry name" value="PNPase"/>
    <property type="match status" value="1"/>
</dbReference>
<protein>
    <recommendedName>
        <fullName evidence="8">Polyribonucleotide nucleotidyltransferase</fullName>
        <ecNumber evidence="8">2.7.7.8</ecNumber>
    </recommendedName>
    <alternativeName>
        <fullName evidence="8">Polynucleotide phosphorylase</fullName>
        <shortName evidence="8">PNPase</shortName>
    </alternativeName>
</protein>
<sequence>MFFNTHKVEIDWAGRPLTLETGKIARQADGAVMATYGETIVLATVVSEKEPKPGQDFFPLTVNYQEKTYAAGKIPGGYFKREGRPSEGETLISRLIDRPIRPLFAEGYKNETQVIITVLQHDLENNPDILSMIAASAALTLSGVPFMGPIGGARVGYINGKYVLNPNIDEMPESKLDLVVAGTSDAVLMVESEAQELSEDVMLGAVVFGHNGFKPVIDAIIKLAEVAAKEPREFAPEDLSALEKKMLKFAEKDLRKAYQITDKQERYAAVDAVKAKVDAKFMPEGEDEPEYNAEEIATVFKHLQAKIVRWNILDTGSRIDGRDLKTVRPIYTEVGILPRTHGSALFTRGETQAVVVATLGTGEDEQYIDSLTGMYKETFLLHYNFPPFSVGETGRIGSPGRREIGHGKLAWRAIHPMLPSQESFPYTIRAVSEITESNGSSSMATVCGTSLALMDAGVPLQHPVAGIAMGLIKEGERYAILSDILGDEDHLGDMDFKVAGTENGVTALQMDIKINGITEDIMKVALGQAKEGRIHILGEMAKALTGARSELGEYAPRIEMMNIPVDKIRDVIGSGGKVIREITEQTGAKINIEDDGTIKIASSDAKTIEAAKRWIHSIVDEPEVGQIYQGTVVKTADFGAFVNFFGPRDGLVHISQLAPERVNKTTDVVKEGQKVWVKLMGFDERGKVRLSMKVVDQETGQEIPREEAPKSEESDHAEKHGKHEKAEKHHEDNGEKGEKGERDEKSDKPEKKHRRKKNADKDKE</sequence>
<dbReference type="GO" id="GO:0005829">
    <property type="term" value="C:cytosol"/>
    <property type="evidence" value="ECO:0007669"/>
    <property type="project" value="TreeGrafter"/>
</dbReference>
<keyword evidence="2 8" id="KW-0963">Cytoplasm</keyword>
<dbReference type="InterPro" id="IPR003029">
    <property type="entry name" value="S1_domain"/>
</dbReference>
<dbReference type="HAMAP" id="MF_01595">
    <property type="entry name" value="PNPase"/>
    <property type="match status" value="1"/>
</dbReference>
<dbReference type="InterPro" id="IPR036345">
    <property type="entry name" value="ExoRNase_PH_dom2_sf"/>
</dbReference>
<evidence type="ECO:0000256" key="7">
    <source>
        <dbReference type="ARBA" id="ARBA00022884"/>
    </source>
</evidence>
<dbReference type="Pfam" id="PF03725">
    <property type="entry name" value="RNase_PH_C"/>
    <property type="match status" value="2"/>
</dbReference>
<dbReference type="SUPFAM" id="SSF55666">
    <property type="entry name" value="Ribonuclease PH domain 2-like"/>
    <property type="match status" value="2"/>
</dbReference>
<comment type="subcellular location">
    <subcellularLocation>
        <location evidence="8">Cytoplasm</location>
    </subcellularLocation>
</comment>
<dbReference type="NCBIfam" id="TIGR03591">
    <property type="entry name" value="polynuc_phos"/>
    <property type="match status" value="1"/>
</dbReference>
<dbReference type="KEGG" id="bapi:BBC0122_003000"/>
<gene>
    <name evidence="8" type="primary">pnp</name>
    <name evidence="11" type="ORF">BBC0122_003000</name>
</gene>
<comment type="catalytic activity">
    <reaction evidence="8">
        <text>RNA(n+1) + phosphate = RNA(n) + a ribonucleoside 5'-diphosphate</text>
        <dbReference type="Rhea" id="RHEA:22096"/>
        <dbReference type="Rhea" id="RHEA-COMP:14527"/>
        <dbReference type="Rhea" id="RHEA-COMP:17342"/>
        <dbReference type="ChEBI" id="CHEBI:43474"/>
        <dbReference type="ChEBI" id="CHEBI:57930"/>
        <dbReference type="ChEBI" id="CHEBI:140395"/>
        <dbReference type="EC" id="2.7.7.8"/>
    </reaction>
</comment>
<dbReference type="InterPro" id="IPR012340">
    <property type="entry name" value="NA-bd_OB-fold"/>
</dbReference>
<dbReference type="InterPro" id="IPR015848">
    <property type="entry name" value="PNPase_PH_RNA-bd_bac/org-type"/>
</dbReference>
<dbReference type="CDD" id="cd02393">
    <property type="entry name" value="KH-I_PNPase"/>
    <property type="match status" value="1"/>
</dbReference>
<evidence type="ECO:0000256" key="9">
    <source>
        <dbReference type="SAM" id="MobiDB-lite"/>
    </source>
</evidence>
<dbReference type="Gene3D" id="3.30.230.70">
    <property type="entry name" value="GHMP Kinase, N-terminal domain"/>
    <property type="match status" value="2"/>
</dbReference>
<evidence type="ECO:0000256" key="5">
    <source>
        <dbReference type="ARBA" id="ARBA00022723"/>
    </source>
</evidence>
<dbReference type="SUPFAM" id="SSF54211">
    <property type="entry name" value="Ribosomal protein S5 domain 2-like"/>
    <property type="match status" value="2"/>
</dbReference>
<comment type="cofactor">
    <cofactor evidence="8">
        <name>Mg(2+)</name>
        <dbReference type="ChEBI" id="CHEBI:18420"/>
    </cofactor>
</comment>
<evidence type="ECO:0000256" key="3">
    <source>
        <dbReference type="ARBA" id="ARBA00022679"/>
    </source>
</evidence>
<keyword evidence="12" id="KW-1185">Reference proteome</keyword>
<dbReference type="SMART" id="SM00316">
    <property type="entry name" value="S1"/>
    <property type="match status" value="1"/>
</dbReference>
<dbReference type="Pfam" id="PF00575">
    <property type="entry name" value="S1"/>
    <property type="match status" value="1"/>
</dbReference>
<dbReference type="OrthoDB" id="9804305at2"/>
<dbReference type="PANTHER" id="PTHR11252">
    <property type="entry name" value="POLYRIBONUCLEOTIDE NUCLEOTIDYLTRANSFERASE"/>
    <property type="match status" value="1"/>
</dbReference>
<dbReference type="InterPro" id="IPR027408">
    <property type="entry name" value="PNPase/RNase_PH_dom_sf"/>
</dbReference>
<dbReference type="GO" id="GO:0003723">
    <property type="term" value="F:RNA binding"/>
    <property type="evidence" value="ECO:0007669"/>
    <property type="project" value="UniProtKB-UniRule"/>
</dbReference>
<keyword evidence="6 8" id="KW-0460">Magnesium</keyword>
<dbReference type="InterPro" id="IPR004088">
    <property type="entry name" value="KH_dom_type_1"/>
</dbReference>
<dbReference type="EC" id="2.7.7.8" evidence="8"/>
<feature type="binding site" evidence="8">
    <location>
        <position position="495"/>
    </location>
    <ligand>
        <name>Mg(2+)</name>
        <dbReference type="ChEBI" id="CHEBI:18420"/>
    </ligand>
</feature>
<dbReference type="FunFam" id="3.30.1370.10:FF:000001">
    <property type="entry name" value="Polyribonucleotide nucleotidyltransferase"/>
    <property type="match status" value="1"/>
</dbReference>
<dbReference type="GO" id="GO:0006402">
    <property type="term" value="P:mRNA catabolic process"/>
    <property type="evidence" value="ECO:0007669"/>
    <property type="project" value="UniProtKB-UniRule"/>
</dbReference>
<dbReference type="InterPro" id="IPR036612">
    <property type="entry name" value="KH_dom_type_1_sf"/>
</dbReference>
<dbReference type="Gene3D" id="3.30.1370.10">
    <property type="entry name" value="K Homology domain, type 1"/>
    <property type="match status" value="1"/>
</dbReference>
<dbReference type="PANTHER" id="PTHR11252:SF0">
    <property type="entry name" value="POLYRIBONUCLEOTIDE NUCLEOTIDYLTRANSFERASE 1, MITOCHONDRIAL"/>
    <property type="match status" value="1"/>
</dbReference>
<dbReference type="PROSITE" id="PS50126">
    <property type="entry name" value="S1"/>
    <property type="match status" value="1"/>
</dbReference>
<feature type="region of interest" description="Disordered" evidence="9">
    <location>
        <begin position="693"/>
        <end position="764"/>
    </location>
</feature>
<accession>A0A1U9MES5</accession>
<dbReference type="GO" id="GO:0000175">
    <property type="term" value="F:3'-5'-RNA exonuclease activity"/>
    <property type="evidence" value="ECO:0007669"/>
    <property type="project" value="TreeGrafter"/>
</dbReference>
<organism evidence="11 12">
    <name type="scientific">Bartonella choladocola</name>
    <dbReference type="NCBI Taxonomy" id="2750995"/>
    <lineage>
        <taxon>Bacteria</taxon>
        <taxon>Pseudomonadati</taxon>
        <taxon>Pseudomonadota</taxon>
        <taxon>Alphaproteobacteria</taxon>
        <taxon>Hyphomicrobiales</taxon>
        <taxon>Bartonellaceae</taxon>
        <taxon>Bartonella</taxon>
    </lineage>
</organism>
<name>A0A1U9MES5_9HYPH</name>
<feature type="compositionally biased region" description="Basic and acidic residues" evidence="9">
    <location>
        <begin position="703"/>
        <end position="718"/>
    </location>
</feature>
<dbReference type="Proteomes" id="UP000189632">
    <property type="component" value="Chromosome"/>
</dbReference>
<feature type="domain" description="S1 motif" evidence="10">
    <location>
        <begin position="625"/>
        <end position="693"/>
    </location>
</feature>
<keyword evidence="5 8" id="KW-0479">Metal-binding</keyword>
<dbReference type="InterPro" id="IPR012162">
    <property type="entry name" value="PNPase"/>
</dbReference>
<reference evidence="11 12" key="1">
    <citation type="submission" date="2016-11" db="EMBL/GenBank/DDBJ databases">
        <title>Comparative genomics of Bartonella apis.</title>
        <authorList>
            <person name="Engel P."/>
        </authorList>
    </citation>
    <scope>NUCLEOTIDE SEQUENCE [LARGE SCALE GENOMIC DNA]</scope>
    <source>
        <strain evidence="11 12">BBC0122</strain>
    </source>
</reference>
<dbReference type="InterPro" id="IPR020568">
    <property type="entry name" value="Ribosomal_Su5_D2-typ_SF"/>
</dbReference>
<dbReference type="FunFam" id="3.30.230.70:FF:000002">
    <property type="entry name" value="Polyribonucleotide nucleotidyltransferase"/>
    <property type="match status" value="1"/>
</dbReference>
<comment type="function">
    <text evidence="8">Involved in mRNA degradation. Catalyzes the phosphorolysis of single-stranded polyribonucleotides processively in the 3'- to 5'-direction.</text>
</comment>
<dbReference type="FunFam" id="2.40.50.140:FF:000107">
    <property type="entry name" value="Polyribonucleotide nucleotidyltransferase"/>
    <property type="match status" value="1"/>
</dbReference>
<dbReference type="Pfam" id="PF01138">
    <property type="entry name" value="RNase_PH"/>
    <property type="match status" value="2"/>
</dbReference>
<dbReference type="GO" id="GO:0000287">
    <property type="term" value="F:magnesium ion binding"/>
    <property type="evidence" value="ECO:0007669"/>
    <property type="project" value="UniProtKB-UniRule"/>
</dbReference>
<keyword evidence="3 8" id="KW-0808">Transferase</keyword>
<dbReference type="PIRSF" id="PIRSF005499">
    <property type="entry name" value="PNPase"/>
    <property type="match status" value="1"/>
</dbReference>
<dbReference type="Pfam" id="PF00013">
    <property type="entry name" value="KH_1"/>
    <property type="match status" value="1"/>
</dbReference>
<dbReference type="STRING" id="1686310.BBC0244_002980"/>
<dbReference type="SUPFAM" id="SSF50249">
    <property type="entry name" value="Nucleic acid-binding proteins"/>
    <property type="match status" value="1"/>
</dbReference>
<dbReference type="CDD" id="cd11363">
    <property type="entry name" value="RNase_PH_PNPase_1"/>
    <property type="match status" value="1"/>
</dbReference>
<evidence type="ECO:0000313" key="12">
    <source>
        <dbReference type="Proteomes" id="UP000189632"/>
    </source>
</evidence>
<dbReference type="Gene3D" id="2.40.50.140">
    <property type="entry name" value="Nucleic acid-binding proteins"/>
    <property type="match status" value="1"/>
</dbReference>
<dbReference type="CDD" id="cd04472">
    <property type="entry name" value="S1_PNPase"/>
    <property type="match status" value="1"/>
</dbReference>